<dbReference type="AlphaFoldDB" id="W9GQ89"/>
<proteinExistence type="predicted"/>
<accession>W9GQ89</accession>
<sequence>MREPDELRAKAVARRSRVLLDEVREDERAEQPVHRRHGHTRAFGQVGEVLVGRALRQQLEQRHGVAHRAEPPTGLAAVGRLGHRHAADDNG</sequence>
<dbReference type="EMBL" id="AWQS01000018">
    <property type="protein sequence ID" value="EWT07227.1"/>
    <property type="molecule type" value="Genomic_DNA"/>
</dbReference>
<evidence type="ECO:0000313" key="1">
    <source>
        <dbReference type="EMBL" id="EWT07227.1"/>
    </source>
</evidence>
<dbReference type="Proteomes" id="UP000019494">
    <property type="component" value="Unassembled WGS sequence"/>
</dbReference>
<comment type="caution">
    <text evidence="1">The sequence shown here is derived from an EMBL/GenBank/DDBJ whole genome shotgun (WGS) entry which is preliminary data.</text>
</comment>
<protein>
    <submittedName>
        <fullName evidence="1">Uncharacterized protein</fullName>
    </submittedName>
</protein>
<gene>
    <name evidence="1" type="ORF">N864_09685</name>
</gene>
<keyword evidence="2" id="KW-1185">Reference proteome</keyword>
<evidence type="ECO:0000313" key="2">
    <source>
        <dbReference type="Proteomes" id="UP000019494"/>
    </source>
</evidence>
<organism evidence="1 2">
    <name type="scientific">Intrasporangium chromatireducens Q5-1</name>
    <dbReference type="NCBI Taxonomy" id="584657"/>
    <lineage>
        <taxon>Bacteria</taxon>
        <taxon>Bacillati</taxon>
        <taxon>Actinomycetota</taxon>
        <taxon>Actinomycetes</taxon>
        <taxon>Micrococcales</taxon>
        <taxon>Intrasporangiaceae</taxon>
        <taxon>Intrasporangium</taxon>
    </lineage>
</organism>
<name>W9GQ89_9MICO</name>
<reference evidence="2" key="1">
    <citation type="submission" date="2013-08" db="EMBL/GenBank/DDBJ databases">
        <title>Intrasporangium oryzae NRRL B-24470.</title>
        <authorList>
            <person name="Liu H."/>
            <person name="Wang G."/>
        </authorList>
    </citation>
    <scope>NUCLEOTIDE SEQUENCE [LARGE SCALE GENOMIC DNA]</scope>
    <source>
        <strain evidence="2">Q5-1</strain>
    </source>
</reference>